<dbReference type="SMART" id="SM00073">
    <property type="entry name" value="HPT"/>
    <property type="match status" value="1"/>
</dbReference>
<dbReference type="SUPFAM" id="SSF47226">
    <property type="entry name" value="Histidine-containing phosphotransfer domain, HPT domain"/>
    <property type="match status" value="1"/>
</dbReference>
<evidence type="ECO:0000313" key="14">
    <source>
        <dbReference type="Proteomes" id="UP000095008"/>
    </source>
</evidence>
<dbReference type="InterPro" id="IPR003594">
    <property type="entry name" value="HATPase_dom"/>
</dbReference>
<dbReference type="SUPFAM" id="SSF47384">
    <property type="entry name" value="Homodimeric domain of signal transducing histidine kinase"/>
    <property type="match status" value="1"/>
</dbReference>
<dbReference type="PRINTS" id="PR00344">
    <property type="entry name" value="BCTRLSENSOR"/>
</dbReference>
<accession>A0A1C2IR41</accession>
<keyword evidence="4 9" id="KW-0597">Phosphoprotein</keyword>
<dbReference type="EC" id="2.7.13.3" evidence="2"/>
<evidence type="ECO:0000256" key="10">
    <source>
        <dbReference type="SAM" id="MobiDB-lite"/>
    </source>
</evidence>
<dbReference type="RefSeq" id="WP_065975132.1">
    <property type="nucleotide sequence ID" value="NZ_LWRY01000093.1"/>
</dbReference>
<dbReference type="SMART" id="SM00387">
    <property type="entry name" value="HATPase_c"/>
    <property type="match status" value="1"/>
</dbReference>
<dbReference type="InterPro" id="IPR037006">
    <property type="entry name" value="CheA-like_homodim_sf"/>
</dbReference>
<comment type="caution">
    <text evidence="13">The sequence shown here is derived from an EMBL/GenBank/DDBJ whole genome shotgun (WGS) entry which is preliminary data.</text>
</comment>
<dbReference type="SUPFAM" id="SSF55874">
    <property type="entry name" value="ATPase domain of HSP90 chaperone/DNA topoisomerase II/histidine kinase"/>
    <property type="match status" value="1"/>
</dbReference>
<dbReference type="Proteomes" id="UP000095008">
    <property type="component" value="Unassembled WGS sequence"/>
</dbReference>
<protein>
    <recommendedName>
        <fullName evidence="3">Chemotaxis protein CheA</fullName>
        <ecNumber evidence="2">2.7.13.3</ecNumber>
    </recommendedName>
</protein>
<dbReference type="EMBL" id="LWRY01000093">
    <property type="protein sequence ID" value="OCX72976.1"/>
    <property type="molecule type" value="Genomic_DNA"/>
</dbReference>
<proteinExistence type="predicted"/>
<evidence type="ECO:0000256" key="1">
    <source>
        <dbReference type="ARBA" id="ARBA00000085"/>
    </source>
</evidence>
<dbReference type="InterPro" id="IPR002545">
    <property type="entry name" value="CheW-lke_dom"/>
</dbReference>
<evidence type="ECO:0000256" key="7">
    <source>
        <dbReference type="ARBA" id="ARBA00023012"/>
    </source>
</evidence>
<keyword evidence="6" id="KW-0418">Kinase</keyword>
<dbReference type="Pfam" id="PF02518">
    <property type="entry name" value="HATPase_c"/>
    <property type="match status" value="1"/>
</dbReference>
<feature type="domain" description="Histidine kinase" evidence="11">
    <location>
        <begin position="356"/>
        <end position="572"/>
    </location>
</feature>
<dbReference type="AlphaFoldDB" id="A0A1C2IR41"/>
<dbReference type="Gene3D" id="3.30.565.10">
    <property type="entry name" value="Histidine kinase-like ATPase, C-terminal domain"/>
    <property type="match status" value="1"/>
</dbReference>
<evidence type="ECO:0000256" key="9">
    <source>
        <dbReference type="PROSITE-ProRule" id="PRU00110"/>
    </source>
</evidence>
<dbReference type="InterPro" id="IPR005467">
    <property type="entry name" value="His_kinase_dom"/>
</dbReference>
<evidence type="ECO:0000256" key="4">
    <source>
        <dbReference type="ARBA" id="ARBA00022553"/>
    </source>
</evidence>
<dbReference type="InterPro" id="IPR004105">
    <property type="entry name" value="CheA-like_dim"/>
</dbReference>
<evidence type="ECO:0000313" key="13">
    <source>
        <dbReference type="EMBL" id="OCX72976.1"/>
    </source>
</evidence>
<dbReference type="PANTHER" id="PTHR43395:SF1">
    <property type="entry name" value="CHEMOTAXIS PROTEIN CHEA"/>
    <property type="match status" value="1"/>
</dbReference>
<dbReference type="SMART" id="SM00260">
    <property type="entry name" value="CheW"/>
    <property type="match status" value="1"/>
</dbReference>
<dbReference type="Gene3D" id="1.20.120.160">
    <property type="entry name" value="HPT domain"/>
    <property type="match status" value="1"/>
</dbReference>
<evidence type="ECO:0000256" key="5">
    <source>
        <dbReference type="ARBA" id="ARBA00022679"/>
    </source>
</evidence>
<dbReference type="Pfam" id="PF01584">
    <property type="entry name" value="CheW"/>
    <property type="match status" value="1"/>
</dbReference>
<dbReference type="PANTHER" id="PTHR43395">
    <property type="entry name" value="SENSOR HISTIDINE KINASE CHEA"/>
    <property type="match status" value="1"/>
</dbReference>
<comment type="catalytic activity">
    <reaction evidence="1">
        <text>ATP + protein L-histidine = ADP + protein N-phospho-L-histidine.</text>
        <dbReference type="EC" id="2.7.13.3"/>
    </reaction>
</comment>
<keyword evidence="5" id="KW-0808">Transferase</keyword>
<feature type="region of interest" description="Disordered" evidence="10">
    <location>
        <begin position="249"/>
        <end position="317"/>
    </location>
</feature>
<gene>
    <name evidence="13" type="ORF">A6M23_08670</name>
</gene>
<evidence type="ECO:0000256" key="8">
    <source>
        <dbReference type="ARBA" id="ARBA00035100"/>
    </source>
</evidence>
<dbReference type="GO" id="GO:0006935">
    <property type="term" value="P:chemotaxis"/>
    <property type="evidence" value="ECO:0007669"/>
    <property type="project" value="InterPro"/>
</dbReference>
<evidence type="ECO:0000256" key="3">
    <source>
        <dbReference type="ARBA" id="ARBA00021495"/>
    </source>
</evidence>
<evidence type="ECO:0000256" key="2">
    <source>
        <dbReference type="ARBA" id="ARBA00012438"/>
    </source>
</evidence>
<organism evidence="13 14">
    <name type="scientific">Acidithiobacillus thiooxidans</name>
    <name type="common">Thiobacillus thiooxidans</name>
    <dbReference type="NCBI Taxonomy" id="930"/>
    <lineage>
        <taxon>Bacteria</taxon>
        <taxon>Pseudomonadati</taxon>
        <taxon>Pseudomonadota</taxon>
        <taxon>Acidithiobacillia</taxon>
        <taxon>Acidithiobacillales</taxon>
        <taxon>Acidithiobacillaceae</taxon>
        <taxon>Acidithiobacillus</taxon>
    </lineage>
</organism>
<dbReference type="PROSITE" id="PS50894">
    <property type="entry name" value="HPT"/>
    <property type="match status" value="1"/>
</dbReference>
<feature type="region of interest" description="Disordered" evidence="10">
    <location>
        <begin position="123"/>
        <end position="176"/>
    </location>
</feature>
<keyword evidence="7" id="KW-0902">Two-component regulatory system</keyword>
<dbReference type="InterPro" id="IPR004358">
    <property type="entry name" value="Sig_transdc_His_kin-like_C"/>
</dbReference>
<dbReference type="Gene3D" id="1.10.287.560">
    <property type="entry name" value="Histidine kinase CheA-like, homodimeric domain"/>
    <property type="match status" value="1"/>
</dbReference>
<dbReference type="OrthoDB" id="5289430at2"/>
<dbReference type="InterPro" id="IPR036061">
    <property type="entry name" value="CheW-like_dom_sf"/>
</dbReference>
<dbReference type="InterPro" id="IPR036097">
    <property type="entry name" value="HisK_dim/P_sf"/>
</dbReference>
<keyword evidence="14" id="KW-1185">Reference proteome</keyword>
<evidence type="ECO:0000259" key="12">
    <source>
        <dbReference type="PROSITE" id="PS50894"/>
    </source>
</evidence>
<dbReference type="CDD" id="cd00088">
    <property type="entry name" value="HPT"/>
    <property type="match status" value="1"/>
</dbReference>
<dbReference type="SUPFAM" id="SSF50341">
    <property type="entry name" value="CheW-like"/>
    <property type="match status" value="1"/>
</dbReference>
<dbReference type="Pfam" id="PF02895">
    <property type="entry name" value="H-kinase_dim"/>
    <property type="match status" value="1"/>
</dbReference>
<feature type="domain" description="HPt" evidence="12">
    <location>
        <begin position="1"/>
        <end position="102"/>
    </location>
</feature>
<sequence length="728" mass="79295">MDTEILQDFLPEATELLENAQTEALSLENNPDDTKAIAALFRAFHTLKGGAGFLEAVQMVEWCHHLEDLLDKVRSGKLRFTSEMSDVVLQGIDVIQRMLEELRQGEYPSAGPEDLGKSIQEMASGSCEPVQEMPRSSASSTTLSESPDIQPAEDLPSQSDAPAPTSPAQAPESPASVPVGILYIEQKPREDGTQGIFLQQVSHTASPLMVNAPPEQAEESAPLAGASSDVITEDEFERYLDQLYAGGKIPGDLPVDPPVLEAPATSTPSNPDPQDTAGDSPIKNQGTKEVATSPLQAVAQRPEKAERGARPITAGSSTEVAESTLRVESARLDAVMNQVGELVLLRNRFAAAVQGLSQEDEEMARIVREMDLTVNDMQDTVMRLRMQPCKRLFQQLPRVVRDVSRQLGKQVDLVIEGEDVEIDKKVVDALSAPLVHLVRNSMDHGIEIPADRKMLGKPEAATLRVAAIHLGDKVRIEVSDDGQGIDRQMVIRKAIEKALITPEQAARLSDSEAIDLIFRPGFSTNDTVTEFSGRGVGMDVVKETTHQLRGRLDVHTELGRGTTVSMEFPLTLAVLPVLYLRLRREIYALPISAVESLLEVDATRIHQMQGQSIYQVNARQVVSLLDLGTILHGRPLQLGNEPTDGILTERGLLVVSEVLGNEDSVVKPVDFMPEQNWYQGATISGKGDVVLILDIGNLMRRGLDQASSVRRALGPKPVTTRASVQKVI</sequence>
<feature type="compositionally biased region" description="Low complexity" evidence="10">
    <location>
        <begin position="136"/>
        <end position="146"/>
    </location>
</feature>
<dbReference type="InterPro" id="IPR036890">
    <property type="entry name" value="HATPase_C_sf"/>
</dbReference>
<feature type="compositionally biased region" description="Polar residues" evidence="10">
    <location>
        <begin position="264"/>
        <end position="273"/>
    </location>
</feature>
<dbReference type="Gene3D" id="2.30.30.40">
    <property type="entry name" value="SH3 Domains"/>
    <property type="match status" value="1"/>
</dbReference>
<evidence type="ECO:0000259" key="11">
    <source>
        <dbReference type="PROSITE" id="PS50109"/>
    </source>
</evidence>
<dbReference type="GO" id="GO:0005737">
    <property type="term" value="C:cytoplasm"/>
    <property type="evidence" value="ECO:0007669"/>
    <property type="project" value="InterPro"/>
</dbReference>
<dbReference type="InterPro" id="IPR008207">
    <property type="entry name" value="Sig_transdc_His_kin_Hpt_dom"/>
</dbReference>
<evidence type="ECO:0000256" key="6">
    <source>
        <dbReference type="ARBA" id="ARBA00022777"/>
    </source>
</evidence>
<dbReference type="InterPro" id="IPR036641">
    <property type="entry name" value="HPT_dom_sf"/>
</dbReference>
<dbReference type="GO" id="GO:0000155">
    <property type="term" value="F:phosphorelay sensor kinase activity"/>
    <property type="evidence" value="ECO:0007669"/>
    <property type="project" value="InterPro"/>
</dbReference>
<dbReference type="PROSITE" id="PS50109">
    <property type="entry name" value="HIS_KIN"/>
    <property type="match status" value="1"/>
</dbReference>
<reference evidence="13" key="1">
    <citation type="journal article" date="2016" name="Int. J. Mol. Sci.">
        <title>Comparative genomics of the extreme acidophile Acidithiobacillus thiooxidans reveals intraspecific divergence and niche adaptation.</title>
        <authorList>
            <person name="Zhang X."/>
            <person name="Feng X."/>
            <person name="Tao J."/>
            <person name="Ma L."/>
            <person name="Xiao Y."/>
            <person name="Liang Y."/>
            <person name="Liu X."/>
            <person name="Yin H."/>
        </authorList>
    </citation>
    <scope>NUCLEOTIDE SEQUENCE [LARGE SCALE GENOMIC DNA]</scope>
    <source>
        <strain evidence="13">DXS-W</strain>
    </source>
</reference>
<comment type="function">
    <text evidence="8">Involved in the transmission of sensory signals from the chemoreceptors to the flagellar motors. CheA is autophosphorylated; it can transfer its phosphate group to either CheB or CheY.</text>
</comment>
<dbReference type="CDD" id="cd16916">
    <property type="entry name" value="HATPase_CheA-like"/>
    <property type="match status" value="1"/>
</dbReference>
<name>A0A1C2IR41_ACITH</name>
<feature type="modified residue" description="Phosphohistidine" evidence="9">
    <location>
        <position position="45"/>
    </location>
</feature>
<dbReference type="SMART" id="SM01231">
    <property type="entry name" value="H-kinase_dim"/>
    <property type="match status" value="1"/>
</dbReference>
<dbReference type="Pfam" id="PF01627">
    <property type="entry name" value="Hpt"/>
    <property type="match status" value="1"/>
</dbReference>
<dbReference type="FunFam" id="3.30.565.10:FF:000016">
    <property type="entry name" value="Chemotaxis protein CheA, putative"/>
    <property type="match status" value="1"/>
</dbReference>
<dbReference type="InterPro" id="IPR051315">
    <property type="entry name" value="Bact_Chemotaxis_CheA"/>
</dbReference>